<evidence type="ECO:0000313" key="4">
    <source>
        <dbReference type="Proteomes" id="UP000759131"/>
    </source>
</evidence>
<evidence type="ECO:0000256" key="1">
    <source>
        <dbReference type="ARBA" id="ARBA00023002"/>
    </source>
</evidence>
<dbReference type="Pfam" id="PF13561">
    <property type="entry name" value="adh_short_C2"/>
    <property type="match status" value="1"/>
</dbReference>
<dbReference type="NCBIfam" id="NF005559">
    <property type="entry name" value="PRK07231.1"/>
    <property type="match status" value="1"/>
</dbReference>
<dbReference type="Gene3D" id="3.40.50.720">
    <property type="entry name" value="NAD(P)-binding Rossmann-like Domain"/>
    <property type="match status" value="1"/>
</dbReference>
<keyword evidence="1" id="KW-0560">Oxidoreductase</keyword>
<gene>
    <name evidence="3" type="ORF">OSB1V03_LOCUS14348</name>
</gene>
<dbReference type="AlphaFoldDB" id="A0A7R9Q7J8"/>
<reference evidence="3" key="1">
    <citation type="submission" date="2020-11" db="EMBL/GenBank/DDBJ databases">
        <authorList>
            <person name="Tran Van P."/>
        </authorList>
    </citation>
    <scope>NUCLEOTIDE SEQUENCE</scope>
</reference>
<dbReference type="PRINTS" id="PR00081">
    <property type="entry name" value="GDHRDH"/>
</dbReference>
<dbReference type="PANTHER" id="PTHR43975:SF2">
    <property type="entry name" value="EG:BACR7A4.14 PROTEIN-RELATED"/>
    <property type="match status" value="1"/>
</dbReference>
<dbReference type="EMBL" id="OC868269">
    <property type="protein sequence ID" value="CAD7633952.1"/>
    <property type="molecule type" value="Genomic_DNA"/>
</dbReference>
<organism evidence="3">
    <name type="scientific">Medioppia subpectinata</name>
    <dbReference type="NCBI Taxonomy" id="1979941"/>
    <lineage>
        <taxon>Eukaryota</taxon>
        <taxon>Metazoa</taxon>
        <taxon>Ecdysozoa</taxon>
        <taxon>Arthropoda</taxon>
        <taxon>Chelicerata</taxon>
        <taxon>Arachnida</taxon>
        <taxon>Acari</taxon>
        <taxon>Acariformes</taxon>
        <taxon>Sarcoptiformes</taxon>
        <taxon>Oribatida</taxon>
        <taxon>Brachypylina</taxon>
        <taxon>Oppioidea</taxon>
        <taxon>Oppiidae</taxon>
        <taxon>Medioppia</taxon>
    </lineage>
</organism>
<keyword evidence="4" id="KW-1185">Reference proteome</keyword>
<dbReference type="Proteomes" id="UP000759131">
    <property type="component" value="Unassembled WGS sequence"/>
</dbReference>
<name>A0A7R9Q7J8_9ACAR</name>
<dbReference type="PANTHER" id="PTHR43975">
    <property type="entry name" value="ZGC:101858"/>
    <property type="match status" value="1"/>
</dbReference>
<dbReference type="FunFam" id="3.40.50.720:FF:000084">
    <property type="entry name" value="Short-chain dehydrogenase reductase"/>
    <property type="match status" value="1"/>
</dbReference>
<proteinExistence type="predicted"/>
<dbReference type="PRINTS" id="PR00080">
    <property type="entry name" value="SDRFAMILY"/>
</dbReference>
<evidence type="ECO:0000313" key="3">
    <source>
        <dbReference type="EMBL" id="CAD7633952.1"/>
    </source>
</evidence>
<protein>
    <submittedName>
        <fullName evidence="3">Uncharacterized protein</fullName>
    </submittedName>
</protein>
<feature type="non-terminal residue" evidence="3">
    <location>
        <position position="1"/>
    </location>
</feature>
<feature type="compositionally biased region" description="Gly residues" evidence="2">
    <location>
        <begin position="348"/>
        <end position="357"/>
    </location>
</feature>
<accession>A0A7R9Q7J8</accession>
<dbReference type="InterPro" id="IPR036291">
    <property type="entry name" value="NAD(P)-bd_dom_sf"/>
</dbReference>
<feature type="region of interest" description="Disordered" evidence="2">
    <location>
        <begin position="333"/>
        <end position="368"/>
    </location>
</feature>
<dbReference type="GO" id="GO:0016491">
    <property type="term" value="F:oxidoreductase activity"/>
    <property type="evidence" value="ECO:0007669"/>
    <property type="project" value="UniProtKB-KW"/>
</dbReference>
<dbReference type="EMBL" id="CAJPIZ010013694">
    <property type="protein sequence ID" value="CAG2114382.1"/>
    <property type="molecule type" value="Genomic_DNA"/>
</dbReference>
<sequence length="368" mass="39626">MSVTYDFTGKVALITGSSGGIGAGIAVQFAQSGASVVVTGRNADKVAEVAKQCLNVSPKGIKPLEVLADVTKREDLRRLVDQTIGRFDKLDIVVNNAGALFYGIITDHNFYDNYKNTMSVNLDSVVYLTHIQYVSSIWRKPNGNIINISSISGLRATQNVTPYCMAKSALVMFGQCMAAELGPKRIRVNTILPGYVPTSVFETAGASGDSLGTLNAICKQRMPVGREGTPVDMAQAVQFVASDHANFITGASLVVDGVTMNEKMLHDENRRLMTMLQIERKLTECLDNIRNAALVLIHRCHCPSGGQLADTINEFNGVYHELKVKQYWLKNGRTDSGRRNNGGNCAADGGGNGGDSVGGTHASDDLDY</sequence>
<evidence type="ECO:0000256" key="2">
    <source>
        <dbReference type="SAM" id="MobiDB-lite"/>
    </source>
</evidence>
<dbReference type="InterPro" id="IPR002347">
    <property type="entry name" value="SDR_fam"/>
</dbReference>
<dbReference type="SUPFAM" id="SSF51735">
    <property type="entry name" value="NAD(P)-binding Rossmann-fold domains"/>
    <property type="match status" value="1"/>
</dbReference>
<dbReference type="InterPro" id="IPR020904">
    <property type="entry name" value="Sc_DH/Rdtase_CS"/>
</dbReference>
<dbReference type="OrthoDB" id="294295at2759"/>
<dbReference type="PROSITE" id="PS00061">
    <property type="entry name" value="ADH_SHORT"/>
    <property type="match status" value="1"/>
</dbReference>